<organism evidence="1">
    <name type="scientific">Flavobacterium sp. CFS9</name>
    <dbReference type="NCBI Taxonomy" id="3143118"/>
    <lineage>
        <taxon>Bacteria</taxon>
        <taxon>Pseudomonadati</taxon>
        <taxon>Bacteroidota</taxon>
        <taxon>Flavobacteriia</taxon>
        <taxon>Flavobacteriales</taxon>
        <taxon>Flavobacteriaceae</taxon>
        <taxon>Flavobacterium</taxon>
    </lineage>
</organism>
<gene>
    <name evidence="1" type="ORF">CFS9_39490</name>
</gene>
<sequence length="213" mass="23650">MDQFSIFLQTKLLAGSAALYLQPPDHDSKLTDNSHFYFTYNILKTKNMKNITILLILLTLTFSNVSAQKIKDGETVSLNGLSVTFNITNKESVTVGGKNFDRYKVSANLVNNSEKSFNIRLNASPQVASNTNLVELDCINATGAKLTSKKMELKLKAHNLNATYWYYNKEGKYVSGVLPVIAGYYLDPGDSVNNNAIFIVPQGETPDVLLRKI</sequence>
<evidence type="ECO:0000313" key="1">
    <source>
        <dbReference type="EMBL" id="BFM45308.1"/>
    </source>
</evidence>
<accession>A0AAT9H6Z8</accession>
<proteinExistence type="predicted"/>
<dbReference type="EMBL" id="AP031573">
    <property type="protein sequence ID" value="BFM45308.1"/>
    <property type="molecule type" value="Genomic_DNA"/>
</dbReference>
<protein>
    <submittedName>
        <fullName evidence="1">Uncharacterized protein</fullName>
    </submittedName>
</protein>
<reference evidence="1" key="1">
    <citation type="submission" date="2024-05" db="EMBL/GenBank/DDBJ databases">
        <title>Whole-Genome Sequence of CFS9, a Potential Fish Probiotic Isolated from the Body Surface of Silurus asotus.</title>
        <authorList>
            <person name="Kojima M."/>
            <person name="Tobioka K."/>
            <person name="Yokota K."/>
            <person name="Nakatani H."/>
            <person name="Hori K."/>
            <person name="Tamaru Y."/>
            <person name="Okazaki F."/>
        </authorList>
    </citation>
    <scope>NUCLEOTIDE SEQUENCE</scope>
    <source>
        <strain evidence="1">CFS9</strain>
    </source>
</reference>
<dbReference type="AlphaFoldDB" id="A0AAT9H6Z8"/>
<name>A0AAT9H6Z8_9FLAO</name>